<dbReference type="PANTHER" id="PTHR22916:SF3">
    <property type="entry name" value="UDP-GLCNAC:BETAGAL BETA-1,3-N-ACETYLGLUCOSAMINYLTRANSFERASE-LIKE PROTEIN 1"/>
    <property type="match status" value="1"/>
</dbReference>
<dbReference type="InterPro" id="IPR029044">
    <property type="entry name" value="Nucleotide-diphossugar_trans"/>
</dbReference>
<dbReference type="AlphaFoldDB" id="A0A7J5JS69"/>
<sequence length="323" mass="38553">MEKKFSIIVPAYNAEEYLERCIASMANQNFPYDEYEVIVVNDGSTDGTLDLLNDLCLKYSFLRYVTTVNGGLSRARNRGIEEAVADYLLFVDSDDSIKSHSLTQIYDELIKEDLDMMLMDYLYLDSNGNPLKKPLSISGHSNRPVDGKEFLLKYKYYPMVWAYAYRRSFLLENKLEMIPIWHEDEEFTPRAIYLAQRVKYLPLVFYNYFRNKNSFMMKYNEDSYFDMIRGMESLECFRQERVVEPPLILYFQNLIAKNLLKSFKRSIQWGAPVRIQRQIIYEMKRRGFVPLPRGKRGVYLLLYKYIPIAFIYYYRLKLRRFTV</sequence>
<comment type="caution">
    <text evidence="3">The sequence shown here is derived from an EMBL/GenBank/DDBJ whole genome shotgun (WGS) entry which is preliminary data.</text>
</comment>
<feature type="transmembrane region" description="Helical" evidence="1">
    <location>
        <begin position="297"/>
        <end position="314"/>
    </location>
</feature>
<dbReference type="Proteomes" id="UP000460317">
    <property type="component" value="Unassembled WGS sequence"/>
</dbReference>
<reference evidence="3 4" key="1">
    <citation type="journal article" date="2019" name="Nat. Med.">
        <title>A library of human gut bacterial isolates paired with longitudinal multiomics data enables mechanistic microbiome research.</title>
        <authorList>
            <person name="Poyet M."/>
            <person name="Groussin M."/>
            <person name="Gibbons S.M."/>
            <person name="Avila-Pacheco J."/>
            <person name="Jiang X."/>
            <person name="Kearney S.M."/>
            <person name="Perrotta A.R."/>
            <person name="Berdy B."/>
            <person name="Zhao S."/>
            <person name="Lieberman T.D."/>
            <person name="Swanson P.K."/>
            <person name="Smith M."/>
            <person name="Roesemann S."/>
            <person name="Alexander J.E."/>
            <person name="Rich S.A."/>
            <person name="Livny J."/>
            <person name="Vlamakis H."/>
            <person name="Clish C."/>
            <person name="Bullock K."/>
            <person name="Deik A."/>
            <person name="Scott J."/>
            <person name="Pierce K.A."/>
            <person name="Xavier R.J."/>
            <person name="Alm E.J."/>
        </authorList>
    </citation>
    <scope>NUCLEOTIDE SEQUENCE [LARGE SCALE GENOMIC DNA]</scope>
    <source>
        <strain evidence="3 4">BIOML-A165</strain>
    </source>
</reference>
<dbReference type="RefSeq" id="WP_016269307.1">
    <property type="nucleotide sequence ID" value="NZ_CP134821.1"/>
</dbReference>
<dbReference type="EMBL" id="WCSB01000003">
    <property type="protein sequence ID" value="KAB4454276.1"/>
    <property type="molecule type" value="Genomic_DNA"/>
</dbReference>
<keyword evidence="3" id="KW-0808">Transferase</keyword>
<dbReference type="SUPFAM" id="SSF53448">
    <property type="entry name" value="Nucleotide-diphospho-sugar transferases"/>
    <property type="match status" value="1"/>
</dbReference>
<dbReference type="Gene3D" id="3.90.550.10">
    <property type="entry name" value="Spore Coat Polysaccharide Biosynthesis Protein SpsA, Chain A"/>
    <property type="match status" value="1"/>
</dbReference>
<organism evidence="3 4">
    <name type="scientific">Bacteroides thetaiotaomicron</name>
    <dbReference type="NCBI Taxonomy" id="818"/>
    <lineage>
        <taxon>Bacteria</taxon>
        <taxon>Pseudomonadati</taxon>
        <taxon>Bacteroidota</taxon>
        <taxon>Bacteroidia</taxon>
        <taxon>Bacteroidales</taxon>
        <taxon>Bacteroidaceae</taxon>
        <taxon>Bacteroides</taxon>
    </lineage>
</organism>
<keyword evidence="1" id="KW-1133">Transmembrane helix</keyword>
<dbReference type="CDD" id="cd00761">
    <property type="entry name" value="Glyco_tranf_GTA_type"/>
    <property type="match status" value="1"/>
</dbReference>
<evidence type="ECO:0000259" key="2">
    <source>
        <dbReference type="Pfam" id="PF00535"/>
    </source>
</evidence>
<dbReference type="PANTHER" id="PTHR22916">
    <property type="entry name" value="GLYCOSYLTRANSFERASE"/>
    <property type="match status" value="1"/>
</dbReference>
<dbReference type="Pfam" id="PF00535">
    <property type="entry name" value="Glycos_transf_2"/>
    <property type="match status" value="1"/>
</dbReference>
<dbReference type="InterPro" id="IPR001173">
    <property type="entry name" value="Glyco_trans_2-like"/>
</dbReference>
<gene>
    <name evidence="3" type="ORF">GAN93_05340</name>
</gene>
<feature type="domain" description="Glycosyltransferase 2-like" evidence="2">
    <location>
        <begin position="6"/>
        <end position="139"/>
    </location>
</feature>
<keyword evidence="1" id="KW-0812">Transmembrane</keyword>
<keyword evidence="1" id="KW-0472">Membrane</keyword>
<evidence type="ECO:0000313" key="4">
    <source>
        <dbReference type="Proteomes" id="UP000460317"/>
    </source>
</evidence>
<dbReference type="GO" id="GO:0016758">
    <property type="term" value="F:hexosyltransferase activity"/>
    <property type="evidence" value="ECO:0007669"/>
    <property type="project" value="UniProtKB-ARBA"/>
</dbReference>
<proteinExistence type="predicted"/>
<evidence type="ECO:0000313" key="3">
    <source>
        <dbReference type="EMBL" id="KAB4454276.1"/>
    </source>
</evidence>
<accession>A0A7J5JS69</accession>
<evidence type="ECO:0000256" key="1">
    <source>
        <dbReference type="SAM" id="Phobius"/>
    </source>
</evidence>
<protein>
    <submittedName>
        <fullName evidence="3">Glycosyltransferase</fullName>
    </submittedName>
</protein>
<name>A0A7J5JS69_BACT4</name>